<reference evidence="2 3" key="1">
    <citation type="submission" date="2020-03" db="EMBL/GenBank/DDBJ databases">
        <authorList>
            <person name="Kim M.K."/>
        </authorList>
    </citation>
    <scope>NUCLEOTIDE SEQUENCE [LARGE SCALE GENOMIC DNA]</scope>
    <source>
        <strain evidence="2 3">BT328</strain>
    </source>
</reference>
<dbReference type="KEGG" id="spib:G8759_04545"/>
<gene>
    <name evidence="2" type="ORF">G8759_04545</name>
</gene>
<organism evidence="2 3">
    <name type="scientific">Spirosoma aureum</name>
    <dbReference type="NCBI Taxonomy" id="2692134"/>
    <lineage>
        <taxon>Bacteria</taxon>
        <taxon>Pseudomonadati</taxon>
        <taxon>Bacteroidota</taxon>
        <taxon>Cytophagia</taxon>
        <taxon>Cytophagales</taxon>
        <taxon>Cytophagaceae</taxon>
        <taxon>Spirosoma</taxon>
    </lineage>
</organism>
<dbReference type="InterPro" id="IPR038636">
    <property type="entry name" value="Wzi_sf"/>
</dbReference>
<keyword evidence="1" id="KW-0732">Signal</keyword>
<feature type="chain" id="PRO_5026325075" evidence="1">
    <location>
        <begin position="18"/>
        <end position="510"/>
    </location>
</feature>
<name>A0A6G9AHK1_9BACT</name>
<feature type="signal peptide" evidence="1">
    <location>
        <begin position="1"/>
        <end position="17"/>
    </location>
</feature>
<dbReference type="Gene3D" id="2.40.160.130">
    <property type="entry name" value="Capsule assembly protein Wzi"/>
    <property type="match status" value="1"/>
</dbReference>
<dbReference type="Proteomes" id="UP000501802">
    <property type="component" value="Chromosome"/>
</dbReference>
<sequence length="510" mass="56761">MRSYFLLLFIWSTAAFGQSDSVRKPIAGFVETGLSVGTPSQTPFWLRAKQYGIVPDQISFDQLRAGFSRHYSQPVRKLDWGLGVEAVVNIGQSRRFILPELYVKGRVGVLEFMAGRRRKVVGLADTLLGVGPMAWSGNALPIPEIQISLPEYVPIGFTKGLIAFKGFYSHGWFDNRGPVKGSFLHQKAFYGRLGKPNWSLKLYAGFNHQVQWGGRSDVFTSDVVIKNGRFPTSLADYFDIISGTSLGAKEDTDTSRISKGDRENRIGNHLGTIDLGAEWTGKHFSVWVYRQSYYEDGSLFYLINIADGLNGIRIQRSGAQTRRFQIREIVAEFLYTLSQGGPTFGNLPAERGADNYFNHTQYIDGWSYGGRGIGTPFIGYYGESRVELPAAVKANYTNGAYRLFTNNNRVRVLHVGLAGTVATHYAFRLLCSLSDNLGTYAIAFPKNTRQLSALLSVSAPFKGKPDWIARVMIAVDRGKLLPNSTGIYFSLRKTWGFAQARFVNANTSGF</sequence>
<proteinExistence type="predicted"/>
<evidence type="ECO:0000256" key="1">
    <source>
        <dbReference type="SAM" id="SignalP"/>
    </source>
</evidence>
<dbReference type="RefSeq" id="WP_167205632.1">
    <property type="nucleotide sequence ID" value="NZ_CP050063.1"/>
</dbReference>
<evidence type="ECO:0000313" key="2">
    <source>
        <dbReference type="EMBL" id="QIP11952.1"/>
    </source>
</evidence>
<evidence type="ECO:0000313" key="3">
    <source>
        <dbReference type="Proteomes" id="UP000501802"/>
    </source>
</evidence>
<dbReference type="Pfam" id="PF14052">
    <property type="entry name" value="Caps_assemb_Wzi"/>
    <property type="match status" value="1"/>
</dbReference>
<dbReference type="AlphaFoldDB" id="A0A6G9AHK1"/>
<dbReference type="InterPro" id="IPR026950">
    <property type="entry name" value="Caps_assemb_Wzi"/>
</dbReference>
<protein>
    <submittedName>
        <fullName evidence="2">Capsule assembly Wzi family protein</fullName>
    </submittedName>
</protein>
<accession>A0A6G9AHK1</accession>
<keyword evidence="3" id="KW-1185">Reference proteome</keyword>
<dbReference type="EMBL" id="CP050063">
    <property type="protein sequence ID" value="QIP11952.1"/>
    <property type="molecule type" value="Genomic_DNA"/>
</dbReference>